<gene>
    <name evidence="1" type="ORF">ACFQ3T_01975</name>
</gene>
<name>A0ABW3QHR1_9PSEU</name>
<dbReference type="Proteomes" id="UP001597168">
    <property type="component" value="Unassembled WGS sequence"/>
</dbReference>
<evidence type="ECO:0000313" key="2">
    <source>
        <dbReference type="Proteomes" id="UP001597168"/>
    </source>
</evidence>
<protein>
    <submittedName>
        <fullName evidence="1">Uncharacterized protein</fullName>
    </submittedName>
</protein>
<reference evidence="2" key="1">
    <citation type="journal article" date="2019" name="Int. J. Syst. Evol. Microbiol.">
        <title>The Global Catalogue of Microorganisms (GCM) 10K type strain sequencing project: providing services to taxonomists for standard genome sequencing and annotation.</title>
        <authorList>
            <consortium name="The Broad Institute Genomics Platform"/>
            <consortium name="The Broad Institute Genome Sequencing Center for Infectious Disease"/>
            <person name="Wu L."/>
            <person name="Ma J."/>
        </authorList>
    </citation>
    <scope>NUCLEOTIDE SEQUENCE [LARGE SCALE GENOMIC DNA]</scope>
    <source>
        <strain evidence="2">CCUG 60214</strain>
    </source>
</reference>
<accession>A0ABW3QHR1</accession>
<keyword evidence="2" id="KW-1185">Reference proteome</keyword>
<organism evidence="1 2">
    <name type="scientific">Saccharothrix hoggarensis</name>
    <dbReference type="NCBI Taxonomy" id="913853"/>
    <lineage>
        <taxon>Bacteria</taxon>
        <taxon>Bacillati</taxon>
        <taxon>Actinomycetota</taxon>
        <taxon>Actinomycetes</taxon>
        <taxon>Pseudonocardiales</taxon>
        <taxon>Pseudonocardiaceae</taxon>
        <taxon>Saccharothrix</taxon>
    </lineage>
</organism>
<evidence type="ECO:0000313" key="1">
    <source>
        <dbReference type="EMBL" id="MFD1145886.1"/>
    </source>
</evidence>
<proteinExistence type="predicted"/>
<dbReference type="EMBL" id="JBHTLK010000005">
    <property type="protein sequence ID" value="MFD1145886.1"/>
    <property type="molecule type" value="Genomic_DNA"/>
</dbReference>
<dbReference type="RefSeq" id="WP_380719067.1">
    <property type="nucleotide sequence ID" value="NZ_JBHTLK010000005.1"/>
</dbReference>
<comment type="caution">
    <text evidence="1">The sequence shown here is derived from an EMBL/GenBank/DDBJ whole genome shotgun (WGS) entry which is preliminary data.</text>
</comment>
<sequence length="93" mass="10783">MRRLFSLLRRKPPKPARQPRRDTLILPLLDGPLRGRRVEFPLAASGELPLWMNAPFFDLAVVVDGVMVEARYRVDQHDLGDGRQWCGRFVDEQ</sequence>